<comment type="caution">
    <text evidence="1">The sequence shown here is derived from an EMBL/GenBank/DDBJ whole genome shotgun (WGS) entry which is preliminary data.</text>
</comment>
<dbReference type="Proteomes" id="UP001352223">
    <property type="component" value="Unassembled WGS sequence"/>
</dbReference>
<accession>A0ABU6CIN6</accession>
<evidence type="ECO:0000313" key="2">
    <source>
        <dbReference type="Proteomes" id="UP001352223"/>
    </source>
</evidence>
<dbReference type="EMBL" id="JAOZYB010000314">
    <property type="protein sequence ID" value="MEB3964552.1"/>
    <property type="molecule type" value="Genomic_DNA"/>
</dbReference>
<gene>
    <name evidence="1" type="ORF">OKJ48_30630</name>
</gene>
<reference evidence="1 2" key="1">
    <citation type="submission" date="2022-10" db="EMBL/GenBank/DDBJ databases">
        <authorList>
            <person name="Xie J."/>
            <person name="Shen N."/>
        </authorList>
    </citation>
    <scope>NUCLEOTIDE SEQUENCE [LARGE SCALE GENOMIC DNA]</scope>
    <source>
        <strain evidence="1 2">DSM 41681</strain>
    </source>
</reference>
<dbReference type="RefSeq" id="WP_324772280.1">
    <property type="nucleotide sequence ID" value="NZ_BAAATS010000005.1"/>
</dbReference>
<keyword evidence="2" id="KW-1185">Reference proteome</keyword>
<evidence type="ECO:0000313" key="1">
    <source>
        <dbReference type="EMBL" id="MEB3964552.1"/>
    </source>
</evidence>
<name>A0ABU6CIN6_9ACTN</name>
<protein>
    <submittedName>
        <fullName evidence="1">Uncharacterized protein</fullName>
    </submittedName>
</protein>
<sequence length="249" mass="26544">MTFLADAIEAIEENWEELSGLLDAAGRAELLDIVEGAESDPEIAADELRDLIKPLLAPGHPVRDALTPSGVRYQPVAKAPGENPQLMETFRKLRTRMAAAGILRTGDIALPYEARAAYEVEAAYEAGAGEPTAEPAYRPDADDAWILAAPSLPAASVELPPDQVGQLIVLTDENEVDRVPAFQLPEGSGAPYPVVIEINKILSADEDPWGAADWWLGVNVWLGAAPASLLGTGVDHALLSAARAEIPEW</sequence>
<organism evidence="1 2">
    <name type="scientific">Streptomyces kunmingensis</name>
    <dbReference type="NCBI Taxonomy" id="68225"/>
    <lineage>
        <taxon>Bacteria</taxon>
        <taxon>Bacillati</taxon>
        <taxon>Actinomycetota</taxon>
        <taxon>Actinomycetes</taxon>
        <taxon>Kitasatosporales</taxon>
        <taxon>Streptomycetaceae</taxon>
        <taxon>Streptomyces</taxon>
    </lineage>
</organism>
<proteinExistence type="predicted"/>